<evidence type="ECO:0000256" key="8">
    <source>
        <dbReference type="SAM" id="MobiDB-lite"/>
    </source>
</evidence>
<evidence type="ECO:0000256" key="1">
    <source>
        <dbReference type="ARBA" id="ARBA00004123"/>
    </source>
</evidence>
<evidence type="ECO:0000256" key="6">
    <source>
        <dbReference type="ARBA" id="ARBA00023242"/>
    </source>
</evidence>
<dbReference type="Pfam" id="PF04937">
    <property type="entry name" value="DUF659"/>
    <property type="match status" value="1"/>
</dbReference>
<evidence type="ECO:0000313" key="16">
    <source>
        <dbReference type="RefSeq" id="XP_060674175.1"/>
    </source>
</evidence>
<evidence type="ECO:0000313" key="15">
    <source>
        <dbReference type="RefSeq" id="XP_048319746.2"/>
    </source>
</evidence>
<comment type="subcellular location">
    <subcellularLocation>
        <location evidence="1">Nucleus</location>
    </subcellularLocation>
</comment>
<dbReference type="RefSeq" id="XP_048319744.2">
    <property type="nucleotide sequence ID" value="XM_048463787.2"/>
</dbReference>
<dbReference type="RefSeq" id="XP_048319746.2">
    <property type="nucleotide sequence ID" value="XM_048463789.2"/>
</dbReference>
<reference evidence="11 12" key="1">
    <citation type="submission" date="2025-05" db="UniProtKB">
        <authorList>
            <consortium name="RefSeq"/>
        </authorList>
    </citation>
    <scope>IDENTIFICATION</scope>
    <source>
        <tissue evidence="11 12">Seedling</tissue>
    </source>
</reference>
<dbReference type="RefSeq" id="XP_024935222.2">
    <property type="nucleotide sequence ID" value="XM_025079454.3"/>
</dbReference>
<dbReference type="InterPro" id="IPR008906">
    <property type="entry name" value="HATC_C_dom"/>
</dbReference>
<dbReference type="Pfam" id="PF02892">
    <property type="entry name" value="zf-BED"/>
    <property type="match status" value="1"/>
</dbReference>
<organism evidence="10 12">
    <name type="scientific">Ziziphus jujuba</name>
    <name type="common">Chinese jujube</name>
    <name type="synonym">Ziziphus sativa</name>
    <dbReference type="NCBI Taxonomy" id="326968"/>
    <lineage>
        <taxon>Eukaryota</taxon>
        <taxon>Viridiplantae</taxon>
        <taxon>Streptophyta</taxon>
        <taxon>Embryophyta</taxon>
        <taxon>Tracheophyta</taxon>
        <taxon>Spermatophyta</taxon>
        <taxon>Magnoliopsida</taxon>
        <taxon>eudicotyledons</taxon>
        <taxon>Gunneridae</taxon>
        <taxon>Pentapetalae</taxon>
        <taxon>rosids</taxon>
        <taxon>fabids</taxon>
        <taxon>Rosales</taxon>
        <taxon>Rhamnaceae</taxon>
        <taxon>Paliureae</taxon>
        <taxon>Ziziphus</taxon>
    </lineage>
</organism>
<dbReference type="RefSeq" id="XP_048319745.2">
    <property type="nucleotide sequence ID" value="XM_048463788.2"/>
</dbReference>
<feature type="region of interest" description="Disordered" evidence="8">
    <location>
        <begin position="92"/>
        <end position="119"/>
    </location>
</feature>
<evidence type="ECO:0000256" key="2">
    <source>
        <dbReference type="ARBA" id="ARBA00022723"/>
    </source>
</evidence>
<keyword evidence="3 7" id="KW-0863">Zinc-finger</keyword>
<dbReference type="RefSeq" id="XP_015896563.2">
    <property type="nucleotide sequence ID" value="XM_016041077.4"/>
</dbReference>
<dbReference type="PANTHER" id="PTHR32166">
    <property type="entry name" value="OSJNBA0013A04.12 PROTEIN"/>
    <property type="match status" value="1"/>
</dbReference>
<dbReference type="InterPro" id="IPR012337">
    <property type="entry name" value="RNaseH-like_sf"/>
</dbReference>
<keyword evidence="2" id="KW-0479">Metal-binding</keyword>
<dbReference type="InterPro" id="IPR003656">
    <property type="entry name" value="Znf_BED"/>
</dbReference>
<evidence type="ECO:0000256" key="3">
    <source>
        <dbReference type="ARBA" id="ARBA00022771"/>
    </source>
</evidence>
<dbReference type="PANTHER" id="PTHR32166:SF123">
    <property type="entry name" value="BED-TYPE DOMAIN-CONTAINING PROTEIN"/>
    <property type="match status" value="1"/>
</dbReference>
<evidence type="ECO:0000313" key="14">
    <source>
        <dbReference type="RefSeq" id="XP_048319745.2"/>
    </source>
</evidence>
<dbReference type="RefSeq" id="XP_060674175.1">
    <property type="nucleotide sequence ID" value="XM_060818192.1"/>
</dbReference>
<evidence type="ECO:0000313" key="12">
    <source>
        <dbReference type="RefSeq" id="XP_024935222.2"/>
    </source>
</evidence>
<dbReference type="SUPFAM" id="SSF53098">
    <property type="entry name" value="Ribonuclease H-like"/>
    <property type="match status" value="1"/>
</dbReference>
<evidence type="ECO:0000256" key="7">
    <source>
        <dbReference type="PROSITE-ProRule" id="PRU00027"/>
    </source>
</evidence>
<dbReference type="Pfam" id="PF05699">
    <property type="entry name" value="Dimer_Tnp_hAT"/>
    <property type="match status" value="1"/>
</dbReference>
<feature type="compositionally biased region" description="Polar residues" evidence="8">
    <location>
        <begin position="105"/>
        <end position="116"/>
    </location>
</feature>
<feature type="domain" description="BED-type" evidence="9">
    <location>
        <begin position="3"/>
        <end position="60"/>
    </location>
</feature>
<dbReference type="PROSITE" id="PS50808">
    <property type="entry name" value="ZF_BED"/>
    <property type="match status" value="1"/>
</dbReference>
<protein>
    <submittedName>
        <fullName evidence="11 12">Uncharacterized protein LOC107430253</fullName>
    </submittedName>
</protein>
<evidence type="ECO:0000259" key="9">
    <source>
        <dbReference type="PROSITE" id="PS50808"/>
    </source>
</evidence>
<evidence type="ECO:0000256" key="4">
    <source>
        <dbReference type="ARBA" id="ARBA00022833"/>
    </source>
</evidence>
<proteinExistence type="predicted"/>
<keyword evidence="10" id="KW-1185">Reference proteome</keyword>
<dbReference type="GeneID" id="107430253"/>
<evidence type="ECO:0000313" key="10">
    <source>
        <dbReference type="Proteomes" id="UP001652623"/>
    </source>
</evidence>
<evidence type="ECO:0000313" key="11">
    <source>
        <dbReference type="RefSeq" id="XP_015896563.2"/>
    </source>
</evidence>
<sequence>MVRGRDACWEHCVLVDANRQKVKCNYCQREFSGGVYRMKFHLAQIKNKDIVPCTEVPTNVRDHIKSILNTPKKQKTPKKPKVDQAAMVNNRENSSSASGGFHPNHGSTGQNGSTCPSLLFPHPSPSAQPILDDVQKQKQDDADKKVAAFFYHNSIPFSAAKSMYYQDMVDAIAEFGVGYKAPSYEKLRSSLLEKVKGEIHNRFKKYRDEWKETGCTVLCDSWSDGRTKSIVVFSVTCTKGTLFLKSVDVSGHEDDATYLFELLESVVLEVGVENVVQIITDTSASYVCAGRLLMAKYNSLFWSPCASNCVNKMLEDIGKQDWVCKVLEEAKTITRYIYSHSWTLNMMRRFIGGRELIRPRISRYVTNFLSLRSIVIQEDNLKHMFSHTEWLSSTYSRCPEAQVIKSLLYLEKFWKYAHEAVSVTEPLIKILRIVDGDMPAMGYIYEGIEKAKDTIKTHYKGIKEEYMPIWDIIDQRWNVQLYTSLHAAAAFLNPSIFYNPNFKVDLRLRNGFQETMLKMASTDNDKVEITKEHPLYINAQGALGTDFAIMGRTLNAPVDWWAAYGYEIPTHQRAAIRILSQPCSSHWCQWNWSNFESIHTKKRNRLELEKFNDLVFVHCNLWLQAICQSRDGKCKQIKFDEIDVGSEWPTELEASAPLVDDSWLDNLLLECRTSP</sequence>
<dbReference type="Proteomes" id="UP001652623">
    <property type="component" value="Chromosome 6"/>
</dbReference>
<accession>A0A6P6GMA1</accession>
<dbReference type="InterPro" id="IPR007021">
    <property type="entry name" value="DUF659"/>
</dbReference>
<name>A0A6P6GMA1_ZIZJJ</name>
<evidence type="ECO:0000256" key="5">
    <source>
        <dbReference type="ARBA" id="ARBA00023125"/>
    </source>
</evidence>
<evidence type="ECO:0000313" key="13">
    <source>
        <dbReference type="RefSeq" id="XP_048319744.2"/>
    </source>
</evidence>
<keyword evidence="5" id="KW-0238">DNA-binding</keyword>
<gene>
    <name evidence="11 12 13 14 15 16" type="primary">LOC107430253</name>
</gene>
<keyword evidence="6" id="KW-0539">Nucleus</keyword>
<keyword evidence="4" id="KW-0862">Zinc</keyword>